<dbReference type="InterPro" id="IPR036396">
    <property type="entry name" value="Cyt_P450_sf"/>
</dbReference>
<evidence type="ECO:0000256" key="1">
    <source>
        <dbReference type="ARBA" id="ARBA00001971"/>
    </source>
</evidence>
<evidence type="ECO:0000256" key="8">
    <source>
        <dbReference type="PIRSR" id="PIRSR602401-1"/>
    </source>
</evidence>
<dbReference type="InterPro" id="IPR001128">
    <property type="entry name" value="Cyt_P450"/>
</dbReference>
<evidence type="ECO:0000256" key="9">
    <source>
        <dbReference type="SAM" id="Phobius"/>
    </source>
</evidence>
<dbReference type="Proteomes" id="UP000756346">
    <property type="component" value="Unassembled WGS sequence"/>
</dbReference>
<dbReference type="RefSeq" id="XP_046008669.1">
    <property type="nucleotide sequence ID" value="XM_046155132.1"/>
</dbReference>
<comment type="similarity">
    <text evidence="2">Belongs to the cytochrome P450 family.</text>
</comment>
<dbReference type="InterPro" id="IPR002401">
    <property type="entry name" value="Cyt_P450_E_grp-I"/>
</dbReference>
<dbReference type="GO" id="GO:0005506">
    <property type="term" value="F:iron ion binding"/>
    <property type="evidence" value="ECO:0007669"/>
    <property type="project" value="InterPro"/>
</dbReference>
<feature type="transmembrane region" description="Helical" evidence="9">
    <location>
        <begin position="12"/>
        <end position="34"/>
    </location>
</feature>
<feature type="binding site" description="axial binding residue" evidence="8">
    <location>
        <position position="468"/>
    </location>
    <ligand>
        <name>heme</name>
        <dbReference type="ChEBI" id="CHEBI:30413"/>
    </ligand>
    <ligandPart>
        <name>Fe</name>
        <dbReference type="ChEBI" id="CHEBI:18248"/>
    </ligandPart>
</feature>
<sequence length="525" mass="58812">MAFFEGRSLVQSFLSAIVGLVLVKVIYNIFFHPLASFPGPLLRKATRIPWTVSLLRNRSIYDIDELHRKYGPVVRTAPNELSFLDANVWRDIMGGGNSDIPKWSGMYGVPRFLPPHIQNTTSKEHHRILRKALSPGFSDASLRAQEPMIQNHITALISRLRSGANYDEGTAPPASSSSTQGTVYNLEMWYRYVVFDVICDLALGESLDCINSVTIHPWIKAMESAGGSFIALIAINMYPTLAAIVDWLIGSSAQQMAKLMNNHIKPAVNRRLAQGDSRPDLVSPLIRLQNKAREAQSKDDASRSGSSYNEEAALEELMANSQVIIGAGAETTATTLAAVTSLLLDNPSMLERVQKEVRGAFSTDGDITSEVVSKNLPYLCACLDETMRIFPTTGAASLRMTDRVMNICGTVVPQDTVVGAWTWSLYRSKQFWTDAEEFHPERWLNEDPRYEGDSRELFKPFFTGSRDCIGQNLAIMELRLILARMIYNFDMEFADADSREWSKKQSHGFFVWMKTPLNVRLTPRP</sequence>
<evidence type="ECO:0000256" key="5">
    <source>
        <dbReference type="ARBA" id="ARBA00023002"/>
    </source>
</evidence>
<dbReference type="AlphaFoldDB" id="A0A9P9BQ28"/>
<evidence type="ECO:0000256" key="7">
    <source>
        <dbReference type="ARBA" id="ARBA00023033"/>
    </source>
</evidence>
<evidence type="ECO:0000256" key="3">
    <source>
        <dbReference type="ARBA" id="ARBA00022617"/>
    </source>
</evidence>
<dbReference type="InterPro" id="IPR050121">
    <property type="entry name" value="Cytochrome_P450_monoxygenase"/>
</dbReference>
<dbReference type="PRINTS" id="PR00463">
    <property type="entry name" value="EP450I"/>
</dbReference>
<organism evidence="10 11">
    <name type="scientific">Microdochium trichocladiopsis</name>
    <dbReference type="NCBI Taxonomy" id="1682393"/>
    <lineage>
        <taxon>Eukaryota</taxon>
        <taxon>Fungi</taxon>
        <taxon>Dikarya</taxon>
        <taxon>Ascomycota</taxon>
        <taxon>Pezizomycotina</taxon>
        <taxon>Sordariomycetes</taxon>
        <taxon>Xylariomycetidae</taxon>
        <taxon>Xylariales</taxon>
        <taxon>Microdochiaceae</taxon>
        <taxon>Microdochium</taxon>
    </lineage>
</organism>
<dbReference type="CDD" id="cd11058">
    <property type="entry name" value="CYP60B-like"/>
    <property type="match status" value="1"/>
</dbReference>
<evidence type="ECO:0000256" key="4">
    <source>
        <dbReference type="ARBA" id="ARBA00022723"/>
    </source>
</evidence>
<dbReference type="EMBL" id="JAGTJQ010000009">
    <property type="protein sequence ID" value="KAH7025121.1"/>
    <property type="molecule type" value="Genomic_DNA"/>
</dbReference>
<comment type="caution">
    <text evidence="10">The sequence shown here is derived from an EMBL/GenBank/DDBJ whole genome shotgun (WGS) entry which is preliminary data.</text>
</comment>
<evidence type="ECO:0000313" key="11">
    <source>
        <dbReference type="Proteomes" id="UP000756346"/>
    </source>
</evidence>
<keyword evidence="9" id="KW-1133">Transmembrane helix</keyword>
<name>A0A9P9BQ28_9PEZI</name>
<evidence type="ECO:0000256" key="2">
    <source>
        <dbReference type="ARBA" id="ARBA00010617"/>
    </source>
</evidence>
<dbReference type="Pfam" id="PF00067">
    <property type="entry name" value="p450"/>
    <property type="match status" value="1"/>
</dbReference>
<keyword evidence="11" id="KW-1185">Reference proteome</keyword>
<dbReference type="GO" id="GO:0016705">
    <property type="term" value="F:oxidoreductase activity, acting on paired donors, with incorporation or reduction of molecular oxygen"/>
    <property type="evidence" value="ECO:0007669"/>
    <property type="project" value="InterPro"/>
</dbReference>
<keyword evidence="7" id="KW-0503">Monooxygenase</keyword>
<keyword evidence="4 8" id="KW-0479">Metal-binding</keyword>
<keyword evidence="6 8" id="KW-0408">Iron</keyword>
<dbReference type="PRINTS" id="PR00385">
    <property type="entry name" value="P450"/>
</dbReference>
<evidence type="ECO:0000256" key="6">
    <source>
        <dbReference type="ARBA" id="ARBA00023004"/>
    </source>
</evidence>
<keyword evidence="9" id="KW-0472">Membrane</keyword>
<dbReference type="Gene3D" id="1.10.630.10">
    <property type="entry name" value="Cytochrome P450"/>
    <property type="match status" value="1"/>
</dbReference>
<dbReference type="OrthoDB" id="1470350at2759"/>
<reference evidence="10" key="1">
    <citation type="journal article" date="2021" name="Nat. Commun.">
        <title>Genetic determinants of endophytism in the Arabidopsis root mycobiome.</title>
        <authorList>
            <person name="Mesny F."/>
            <person name="Miyauchi S."/>
            <person name="Thiergart T."/>
            <person name="Pickel B."/>
            <person name="Atanasova L."/>
            <person name="Karlsson M."/>
            <person name="Huettel B."/>
            <person name="Barry K.W."/>
            <person name="Haridas S."/>
            <person name="Chen C."/>
            <person name="Bauer D."/>
            <person name="Andreopoulos W."/>
            <person name="Pangilinan J."/>
            <person name="LaButti K."/>
            <person name="Riley R."/>
            <person name="Lipzen A."/>
            <person name="Clum A."/>
            <person name="Drula E."/>
            <person name="Henrissat B."/>
            <person name="Kohler A."/>
            <person name="Grigoriev I.V."/>
            <person name="Martin F.M."/>
            <person name="Hacquard S."/>
        </authorList>
    </citation>
    <scope>NUCLEOTIDE SEQUENCE</scope>
    <source>
        <strain evidence="10">MPI-CAGE-CH-0230</strain>
    </source>
</reference>
<keyword evidence="9" id="KW-0812">Transmembrane</keyword>
<keyword evidence="5" id="KW-0560">Oxidoreductase</keyword>
<dbReference type="PANTHER" id="PTHR24305:SF230">
    <property type="entry name" value="P450, PUTATIVE (EUROFUNG)-RELATED"/>
    <property type="match status" value="1"/>
</dbReference>
<dbReference type="GeneID" id="70184678"/>
<evidence type="ECO:0000313" key="10">
    <source>
        <dbReference type="EMBL" id="KAH7025121.1"/>
    </source>
</evidence>
<dbReference type="GO" id="GO:0004497">
    <property type="term" value="F:monooxygenase activity"/>
    <property type="evidence" value="ECO:0007669"/>
    <property type="project" value="UniProtKB-KW"/>
</dbReference>
<comment type="cofactor">
    <cofactor evidence="1 8">
        <name>heme</name>
        <dbReference type="ChEBI" id="CHEBI:30413"/>
    </cofactor>
</comment>
<accession>A0A9P9BQ28</accession>
<proteinExistence type="inferred from homology"/>
<dbReference type="PANTHER" id="PTHR24305">
    <property type="entry name" value="CYTOCHROME P450"/>
    <property type="match status" value="1"/>
</dbReference>
<protein>
    <submittedName>
        <fullName evidence="10">Isotrichodermin C-15 hydroxylase</fullName>
    </submittedName>
</protein>
<keyword evidence="3 8" id="KW-0349">Heme</keyword>
<dbReference type="GO" id="GO:0020037">
    <property type="term" value="F:heme binding"/>
    <property type="evidence" value="ECO:0007669"/>
    <property type="project" value="InterPro"/>
</dbReference>
<dbReference type="SUPFAM" id="SSF48264">
    <property type="entry name" value="Cytochrome P450"/>
    <property type="match status" value="1"/>
</dbReference>
<gene>
    <name evidence="10" type="ORF">B0I36DRAFT_332550</name>
</gene>